<dbReference type="Proteomes" id="UP000094313">
    <property type="component" value="Chromosome"/>
</dbReference>
<dbReference type="PANTHER" id="PTHR30273">
    <property type="entry name" value="PERIPLASMIC SIGNAL SENSOR AND SIGMA FACTOR ACTIVATOR FECR-RELATED"/>
    <property type="match status" value="1"/>
</dbReference>
<feature type="domain" description="Protein FecR C-terminal" evidence="3">
    <location>
        <begin position="260"/>
        <end position="327"/>
    </location>
</feature>
<reference evidence="4 5" key="1">
    <citation type="submission" date="2016-08" db="EMBL/GenBank/DDBJ databases">
        <authorList>
            <person name="Seilhamer J.J."/>
        </authorList>
    </citation>
    <scope>NUCLEOTIDE SEQUENCE [LARGE SCALE GENOMIC DNA]</scope>
    <source>
        <strain evidence="4 5">DX4</strain>
    </source>
</reference>
<evidence type="ECO:0000259" key="2">
    <source>
        <dbReference type="Pfam" id="PF04773"/>
    </source>
</evidence>
<protein>
    <submittedName>
        <fullName evidence="4">Uncharacterized protein</fullName>
    </submittedName>
</protein>
<dbReference type="RefSeq" id="WP_069378765.1">
    <property type="nucleotide sequence ID" value="NZ_CP017141.1"/>
</dbReference>
<keyword evidence="1" id="KW-0472">Membrane</keyword>
<keyword evidence="1" id="KW-0812">Transmembrane</keyword>
<feature type="domain" description="FecR protein" evidence="2">
    <location>
        <begin position="120"/>
        <end position="211"/>
    </location>
</feature>
<dbReference type="AlphaFoldDB" id="A0A1D7QEG8"/>
<dbReference type="InterPro" id="IPR032508">
    <property type="entry name" value="FecR_C"/>
</dbReference>
<evidence type="ECO:0000259" key="3">
    <source>
        <dbReference type="Pfam" id="PF16344"/>
    </source>
</evidence>
<sequence length="329" mass="37523">MEEKEELKQLYQLYLTNQCSAEELERFFVLIKNSKDDEALLDLMSASWDQTQGIPESGLLPDFLPKETKQHQFPPTRRIRFGYWPVASAAAILLILSCLFFFRSTVWEIISPVHQLETYTANTERKQLQLADGTRVWLSPNSKLKYPEEFKAEQRVVNLDGEAFFEVAHDADHPFIIQSGKVNTSVLGTSFNISAYPQQADISVTLVTGKVSVALQKDNSISEMTIIGNQQVVINKAEEKISKSDFPSAGDYLNRRLGHFDYKGTAMGEVIRDIALQYQTRIQLSPELRNRLFFGNLDMNKSLVQTLNKLCIVMEARWEKNGGQYVILK</sequence>
<keyword evidence="1" id="KW-1133">Transmembrane helix</keyword>
<dbReference type="PIRSF" id="PIRSF018266">
    <property type="entry name" value="FecR"/>
    <property type="match status" value="1"/>
</dbReference>
<evidence type="ECO:0000313" key="4">
    <source>
        <dbReference type="EMBL" id="AOM77072.1"/>
    </source>
</evidence>
<dbReference type="Gene3D" id="2.60.120.1440">
    <property type="match status" value="1"/>
</dbReference>
<dbReference type="OrthoDB" id="645173at2"/>
<dbReference type="PANTHER" id="PTHR30273:SF2">
    <property type="entry name" value="PROTEIN FECR"/>
    <property type="match status" value="1"/>
</dbReference>
<proteinExistence type="predicted"/>
<keyword evidence="5" id="KW-1185">Reference proteome</keyword>
<dbReference type="KEGG" id="psty:BFS30_07770"/>
<organism evidence="4 5">
    <name type="scientific">Pedobacter steynii</name>
    <dbReference type="NCBI Taxonomy" id="430522"/>
    <lineage>
        <taxon>Bacteria</taxon>
        <taxon>Pseudomonadati</taxon>
        <taxon>Bacteroidota</taxon>
        <taxon>Sphingobacteriia</taxon>
        <taxon>Sphingobacteriales</taxon>
        <taxon>Sphingobacteriaceae</taxon>
        <taxon>Pedobacter</taxon>
    </lineage>
</organism>
<dbReference type="EMBL" id="CP017141">
    <property type="protein sequence ID" value="AOM77072.1"/>
    <property type="molecule type" value="Genomic_DNA"/>
</dbReference>
<dbReference type="Gene3D" id="3.55.50.30">
    <property type="match status" value="1"/>
</dbReference>
<dbReference type="FunFam" id="2.60.120.1440:FF:000001">
    <property type="entry name" value="Putative anti-sigma factor"/>
    <property type="match status" value="1"/>
</dbReference>
<gene>
    <name evidence="4" type="ORF">BFS30_07770</name>
</gene>
<accession>A0A1D7QEG8</accession>
<dbReference type="GO" id="GO:0016989">
    <property type="term" value="F:sigma factor antagonist activity"/>
    <property type="evidence" value="ECO:0007669"/>
    <property type="project" value="TreeGrafter"/>
</dbReference>
<evidence type="ECO:0000256" key="1">
    <source>
        <dbReference type="SAM" id="Phobius"/>
    </source>
</evidence>
<evidence type="ECO:0000313" key="5">
    <source>
        <dbReference type="Proteomes" id="UP000094313"/>
    </source>
</evidence>
<dbReference type="InterPro" id="IPR006860">
    <property type="entry name" value="FecR"/>
</dbReference>
<dbReference type="Pfam" id="PF16344">
    <property type="entry name" value="FecR_C"/>
    <property type="match status" value="1"/>
</dbReference>
<dbReference type="Pfam" id="PF04773">
    <property type="entry name" value="FecR"/>
    <property type="match status" value="1"/>
</dbReference>
<feature type="transmembrane region" description="Helical" evidence="1">
    <location>
        <begin position="81"/>
        <end position="102"/>
    </location>
</feature>
<name>A0A1D7QEG8_9SPHI</name>
<dbReference type="InterPro" id="IPR012373">
    <property type="entry name" value="Ferrdict_sens_TM"/>
</dbReference>